<organism evidence="1 2">
    <name type="scientific">Candidatus Roizmanbacteria bacterium GW2011_GWA2_33_33</name>
    <dbReference type="NCBI Taxonomy" id="1618476"/>
    <lineage>
        <taxon>Bacteria</taxon>
        <taxon>Candidatus Roizmaniibacteriota</taxon>
    </lineage>
</organism>
<dbReference type="AlphaFoldDB" id="A0A0G0A6B3"/>
<evidence type="ECO:0000313" key="1">
    <source>
        <dbReference type="EMBL" id="KKP52188.1"/>
    </source>
</evidence>
<proteinExistence type="predicted"/>
<sequence>MKFFKKFTSLKKERDELLAKARIEAQTITYKAQEEVRKVATDAIEVEKRLAHREEQIEEKDNAINRERLSEIYYLPVGKIN</sequence>
<evidence type="ECO:0000313" key="2">
    <source>
        <dbReference type="Proteomes" id="UP000034045"/>
    </source>
</evidence>
<protein>
    <submittedName>
        <fullName evidence="1">Uncharacterized protein</fullName>
    </submittedName>
</protein>
<name>A0A0G0A6B3_9BACT</name>
<dbReference type="Proteomes" id="UP000034045">
    <property type="component" value="Unassembled WGS sequence"/>
</dbReference>
<accession>A0A0G0A6B3</accession>
<gene>
    <name evidence="1" type="ORF">UR42_C0008G0018</name>
</gene>
<dbReference type="EMBL" id="LBPD01000008">
    <property type="protein sequence ID" value="KKP52188.1"/>
    <property type="molecule type" value="Genomic_DNA"/>
</dbReference>
<comment type="caution">
    <text evidence="1">The sequence shown here is derived from an EMBL/GenBank/DDBJ whole genome shotgun (WGS) entry which is preliminary data.</text>
</comment>
<reference evidence="1 2" key="1">
    <citation type="journal article" date="2015" name="Nature">
        <title>rRNA introns, odd ribosomes, and small enigmatic genomes across a large radiation of phyla.</title>
        <authorList>
            <person name="Brown C.T."/>
            <person name="Hug L.A."/>
            <person name="Thomas B.C."/>
            <person name="Sharon I."/>
            <person name="Castelle C.J."/>
            <person name="Singh A."/>
            <person name="Wilkins M.J."/>
            <person name="Williams K.H."/>
            <person name="Banfield J.F."/>
        </authorList>
    </citation>
    <scope>NUCLEOTIDE SEQUENCE [LARGE SCALE GENOMIC DNA]</scope>
</reference>